<feature type="transmembrane region" description="Helical" evidence="7">
    <location>
        <begin position="42"/>
        <end position="59"/>
    </location>
</feature>
<evidence type="ECO:0000313" key="11">
    <source>
        <dbReference type="Proteomes" id="UP000241639"/>
    </source>
</evidence>
<evidence type="ECO:0000256" key="4">
    <source>
        <dbReference type="ARBA" id="ARBA00022777"/>
    </source>
</evidence>
<evidence type="ECO:0000256" key="3">
    <source>
        <dbReference type="ARBA" id="ARBA00022679"/>
    </source>
</evidence>
<evidence type="ECO:0000256" key="1">
    <source>
        <dbReference type="ARBA" id="ARBA00000085"/>
    </source>
</evidence>
<keyword evidence="3" id="KW-0808">Transferase</keyword>
<feature type="domain" description="Signal transduction histidine kinase subgroup 3 dimerisation and phosphoacceptor" evidence="9">
    <location>
        <begin position="177"/>
        <end position="241"/>
    </location>
</feature>
<dbReference type="Pfam" id="PF02518">
    <property type="entry name" value="HATPase_c"/>
    <property type="match status" value="1"/>
</dbReference>
<gene>
    <name evidence="10" type="ORF">C8J48_0500</name>
</gene>
<reference evidence="10 11" key="1">
    <citation type="submission" date="2018-04" db="EMBL/GenBank/DDBJ databases">
        <title>Genomic Encyclopedia of Archaeal and Bacterial Type Strains, Phase II (KMG-II): from individual species to whole genera.</title>
        <authorList>
            <person name="Goeker M."/>
        </authorList>
    </citation>
    <scope>NUCLEOTIDE SEQUENCE [LARGE SCALE GENOMIC DNA]</scope>
    <source>
        <strain evidence="10 11">DSM 45169</strain>
    </source>
</reference>
<protein>
    <recommendedName>
        <fullName evidence="2">histidine kinase</fullName>
        <ecNumber evidence="2">2.7.13.3</ecNumber>
    </recommendedName>
</protein>
<keyword evidence="7" id="KW-0472">Membrane</keyword>
<dbReference type="Gene3D" id="3.30.565.10">
    <property type="entry name" value="Histidine kinase-like ATPase, C-terminal domain"/>
    <property type="match status" value="1"/>
</dbReference>
<dbReference type="SUPFAM" id="SSF55874">
    <property type="entry name" value="ATPase domain of HSP90 chaperone/DNA topoisomerase II/histidine kinase"/>
    <property type="match status" value="1"/>
</dbReference>
<dbReference type="AlphaFoldDB" id="A0A2T4Z7S2"/>
<feature type="transmembrane region" description="Helical" evidence="7">
    <location>
        <begin position="134"/>
        <end position="152"/>
    </location>
</feature>
<dbReference type="EMBL" id="PZZP01000001">
    <property type="protein sequence ID" value="PTM57931.1"/>
    <property type="molecule type" value="Genomic_DNA"/>
</dbReference>
<dbReference type="Gene3D" id="1.20.5.1930">
    <property type="match status" value="1"/>
</dbReference>
<feature type="coiled-coil region" evidence="6">
    <location>
        <begin position="155"/>
        <end position="224"/>
    </location>
</feature>
<dbReference type="InterPro" id="IPR050482">
    <property type="entry name" value="Sensor_HK_TwoCompSys"/>
</dbReference>
<feature type="transmembrane region" description="Helical" evidence="7">
    <location>
        <begin position="14"/>
        <end position="33"/>
    </location>
</feature>
<evidence type="ECO:0000259" key="9">
    <source>
        <dbReference type="Pfam" id="PF07730"/>
    </source>
</evidence>
<comment type="caution">
    <text evidence="10">The sequence shown here is derived from an EMBL/GenBank/DDBJ whole genome shotgun (WGS) entry which is preliminary data.</text>
</comment>
<keyword evidence="11" id="KW-1185">Reference proteome</keyword>
<feature type="domain" description="Histidine kinase/HSP90-like ATPase" evidence="8">
    <location>
        <begin position="280"/>
        <end position="366"/>
    </location>
</feature>
<dbReference type="RefSeq" id="WP_107724795.1">
    <property type="nucleotide sequence ID" value="NZ_PZZP01000001.1"/>
</dbReference>
<dbReference type="InterPro" id="IPR011712">
    <property type="entry name" value="Sig_transdc_His_kin_sub3_dim/P"/>
</dbReference>
<feature type="transmembrane region" description="Helical" evidence="7">
    <location>
        <begin position="65"/>
        <end position="91"/>
    </location>
</feature>
<keyword evidence="7" id="KW-0812">Transmembrane</keyword>
<dbReference type="EC" id="2.7.13.3" evidence="2"/>
<feature type="transmembrane region" description="Helical" evidence="7">
    <location>
        <begin position="103"/>
        <end position="122"/>
    </location>
</feature>
<evidence type="ECO:0000256" key="2">
    <source>
        <dbReference type="ARBA" id="ARBA00012438"/>
    </source>
</evidence>
<keyword evidence="4 10" id="KW-0418">Kinase</keyword>
<dbReference type="GO" id="GO:0046983">
    <property type="term" value="F:protein dimerization activity"/>
    <property type="evidence" value="ECO:0007669"/>
    <property type="project" value="InterPro"/>
</dbReference>
<dbReference type="PANTHER" id="PTHR24421">
    <property type="entry name" value="NITRATE/NITRITE SENSOR PROTEIN NARX-RELATED"/>
    <property type="match status" value="1"/>
</dbReference>
<dbReference type="CDD" id="cd16917">
    <property type="entry name" value="HATPase_UhpB-NarQ-NarX-like"/>
    <property type="match status" value="1"/>
</dbReference>
<accession>A0A2T4Z7S2</accession>
<dbReference type="PANTHER" id="PTHR24421:SF63">
    <property type="entry name" value="SENSOR HISTIDINE KINASE DESK"/>
    <property type="match status" value="1"/>
</dbReference>
<evidence type="ECO:0000259" key="8">
    <source>
        <dbReference type="Pfam" id="PF02518"/>
    </source>
</evidence>
<dbReference type="InterPro" id="IPR036890">
    <property type="entry name" value="HATPase_C_sf"/>
</dbReference>
<evidence type="ECO:0000256" key="6">
    <source>
        <dbReference type="SAM" id="Coils"/>
    </source>
</evidence>
<name>A0A2T4Z7S2_9BACL</name>
<dbReference type="GO" id="GO:0016020">
    <property type="term" value="C:membrane"/>
    <property type="evidence" value="ECO:0007669"/>
    <property type="project" value="InterPro"/>
</dbReference>
<dbReference type="Proteomes" id="UP000241639">
    <property type="component" value="Unassembled WGS sequence"/>
</dbReference>
<evidence type="ECO:0000313" key="10">
    <source>
        <dbReference type="EMBL" id="PTM57931.1"/>
    </source>
</evidence>
<proteinExistence type="predicted"/>
<comment type="catalytic activity">
    <reaction evidence="1">
        <text>ATP + protein L-histidine = ADP + protein N-phospho-L-histidine.</text>
        <dbReference type="EC" id="2.7.13.3"/>
    </reaction>
</comment>
<dbReference type="Pfam" id="PF07730">
    <property type="entry name" value="HisKA_3"/>
    <property type="match status" value="1"/>
</dbReference>
<dbReference type="InterPro" id="IPR003594">
    <property type="entry name" value="HATPase_dom"/>
</dbReference>
<evidence type="ECO:0000256" key="7">
    <source>
        <dbReference type="SAM" id="Phobius"/>
    </source>
</evidence>
<organism evidence="10 11">
    <name type="scientific">Desmospora activa DSM 45169</name>
    <dbReference type="NCBI Taxonomy" id="1121389"/>
    <lineage>
        <taxon>Bacteria</taxon>
        <taxon>Bacillati</taxon>
        <taxon>Bacillota</taxon>
        <taxon>Bacilli</taxon>
        <taxon>Bacillales</taxon>
        <taxon>Thermoactinomycetaceae</taxon>
        <taxon>Desmospora</taxon>
    </lineage>
</organism>
<dbReference type="OrthoDB" id="9797605at2"/>
<keyword evidence="7" id="KW-1133">Transmembrane helix</keyword>
<dbReference type="GO" id="GO:0000155">
    <property type="term" value="F:phosphorelay sensor kinase activity"/>
    <property type="evidence" value="ECO:0007669"/>
    <property type="project" value="InterPro"/>
</dbReference>
<keyword evidence="5" id="KW-0902">Two-component regulatory system</keyword>
<keyword evidence="6" id="KW-0175">Coiled coil</keyword>
<sequence>MLQKLYPRDQIDKYLFVDVIAFVSLAYQVFLVYHSFGFIGSFLLYGIYFGAYYVGLWYQDWRIVISIYTGCGVLAVLGLFYHPFLTFYAFIQAAQLGLVRSKRLIGVSMLAILVMHATVYYGREGEWTGFGESYYLLLLILQLLTPMILYIIQRSRSLGDALDEANKKIERYAQEEERNRIARDLHDTLGQTLTMIKMKSELAMRLMDKESKQAKQEMKEVMETSRFALKQVREVVTSMKHVSVAEEIKQGQILFQTAKVDVIIKESGPQPNLSQVKETMLALSMREAFTNVMKHSQAQTCTVQLGWKSDGQYVVKVVDDGVGLTNKEKLGHGIESMRERMHLVGGSAVVGASVDGGFVVTLSIPANHGKDEKGP</sequence>
<evidence type="ECO:0000256" key="5">
    <source>
        <dbReference type="ARBA" id="ARBA00023012"/>
    </source>
</evidence>